<name>A0A3F3PI05_9EURO</name>
<reference evidence="2 3" key="1">
    <citation type="submission" date="2018-07" db="EMBL/GenBank/DDBJ databases">
        <title>The genomes of Aspergillus section Nigri reveals drivers in fungal speciation.</title>
        <authorList>
            <consortium name="DOE Joint Genome Institute"/>
            <person name="Vesth T.C."/>
            <person name="Nybo J."/>
            <person name="Theobald S."/>
            <person name="Brandl J."/>
            <person name="Frisvad J.C."/>
            <person name="Nielsen K.F."/>
            <person name="Lyhne E.K."/>
            <person name="Kogle M.E."/>
            <person name="Kuo A."/>
            <person name="Riley R."/>
            <person name="Clum A."/>
            <person name="Nolan M."/>
            <person name="Lipzen A."/>
            <person name="Salamov A."/>
            <person name="Henrissat B."/>
            <person name="Wiebenga A."/>
            <person name="De vries R.P."/>
            <person name="Grigoriev I.V."/>
            <person name="Mortensen U.H."/>
            <person name="Andersen M.R."/>
            <person name="Baker S.E."/>
        </authorList>
    </citation>
    <scope>NUCLEOTIDE SEQUENCE [LARGE SCALE GENOMIC DNA]</scope>
    <source>
        <strain evidence="2 3">CBS 139.54b</strain>
    </source>
</reference>
<protein>
    <submittedName>
        <fullName evidence="2">Uncharacterized protein</fullName>
    </submittedName>
</protein>
<evidence type="ECO:0000256" key="1">
    <source>
        <dbReference type="SAM" id="MobiDB-lite"/>
    </source>
</evidence>
<feature type="region of interest" description="Disordered" evidence="1">
    <location>
        <begin position="20"/>
        <end position="50"/>
    </location>
</feature>
<dbReference type="Proteomes" id="UP000253729">
    <property type="component" value="Unassembled WGS sequence"/>
</dbReference>
<sequence>MHHRASEIARLVTAWGGDLATMRQPATPGPTHDLGIREPDVSETGKSSDKTTWGCVCARLKTQNSPLVFVGARLWLEVNL</sequence>
<dbReference type="AlphaFoldDB" id="A0A3F3PI05"/>
<proteinExistence type="predicted"/>
<evidence type="ECO:0000313" key="3">
    <source>
        <dbReference type="Proteomes" id="UP000253729"/>
    </source>
</evidence>
<dbReference type="GeneID" id="38136806"/>
<evidence type="ECO:0000313" key="2">
    <source>
        <dbReference type="EMBL" id="RDH26570.1"/>
    </source>
</evidence>
<accession>A0A3F3PI05</accession>
<gene>
    <name evidence="2" type="ORF">BDQ94DRAFT_155338</name>
</gene>
<organism evidence="2 3">
    <name type="scientific">Aspergillus welwitschiae</name>
    <dbReference type="NCBI Taxonomy" id="1341132"/>
    <lineage>
        <taxon>Eukaryota</taxon>
        <taxon>Fungi</taxon>
        <taxon>Dikarya</taxon>
        <taxon>Ascomycota</taxon>
        <taxon>Pezizomycotina</taxon>
        <taxon>Eurotiomycetes</taxon>
        <taxon>Eurotiomycetidae</taxon>
        <taxon>Eurotiales</taxon>
        <taxon>Aspergillaceae</taxon>
        <taxon>Aspergillus</taxon>
        <taxon>Aspergillus subgen. Circumdati</taxon>
    </lineage>
</organism>
<dbReference type="EMBL" id="KZ852133">
    <property type="protein sequence ID" value="RDH26570.1"/>
    <property type="molecule type" value="Genomic_DNA"/>
</dbReference>
<keyword evidence="3" id="KW-1185">Reference proteome</keyword>
<dbReference type="RefSeq" id="XP_026619592.1">
    <property type="nucleotide sequence ID" value="XM_026768450.1"/>
</dbReference>